<organism evidence="2 3">
    <name type="scientific">Macrosiphum euphorbiae</name>
    <name type="common">potato aphid</name>
    <dbReference type="NCBI Taxonomy" id="13131"/>
    <lineage>
        <taxon>Eukaryota</taxon>
        <taxon>Metazoa</taxon>
        <taxon>Ecdysozoa</taxon>
        <taxon>Arthropoda</taxon>
        <taxon>Hexapoda</taxon>
        <taxon>Insecta</taxon>
        <taxon>Pterygota</taxon>
        <taxon>Neoptera</taxon>
        <taxon>Paraneoptera</taxon>
        <taxon>Hemiptera</taxon>
        <taxon>Sternorrhyncha</taxon>
        <taxon>Aphidomorpha</taxon>
        <taxon>Aphidoidea</taxon>
        <taxon>Aphididae</taxon>
        <taxon>Macrosiphini</taxon>
        <taxon>Macrosiphum</taxon>
    </lineage>
</organism>
<keyword evidence="3" id="KW-1185">Reference proteome</keyword>
<comment type="caution">
    <text evidence="2">The sequence shown here is derived from an EMBL/GenBank/DDBJ whole genome shotgun (WGS) entry which is preliminary data.</text>
</comment>
<dbReference type="AlphaFoldDB" id="A0AAV0W2U6"/>
<feature type="compositionally biased region" description="Polar residues" evidence="1">
    <location>
        <begin position="70"/>
        <end position="86"/>
    </location>
</feature>
<evidence type="ECO:0000313" key="2">
    <source>
        <dbReference type="EMBL" id="CAI6350126.1"/>
    </source>
</evidence>
<sequence length="96" mass="11016">MEHFGPWTVSDPKRKEKKKSSAPFYNDGEVCDFYRCSGFLGLDPGVVNYVSSRFLTDNFVNSRQGHRCNGEQNYTQKNRQSSNSLSAWRRGAENKT</sequence>
<accession>A0AAV0W2U6</accession>
<protein>
    <submittedName>
        <fullName evidence="2">Uncharacterized protein</fullName>
    </submittedName>
</protein>
<name>A0AAV0W2U6_9HEMI</name>
<evidence type="ECO:0000313" key="3">
    <source>
        <dbReference type="Proteomes" id="UP001160148"/>
    </source>
</evidence>
<dbReference type="Proteomes" id="UP001160148">
    <property type="component" value="Unassembled WGS sequence"/>
</dbReference>
<dbReference type="EMBL" id="CARXXK010000001">
    <property type="protein sequence ID" value="CAI6350126.1"/>
    <property type="molecule type" value="Genomic_DNA"/>
</dbReference>
<evidence type="ECO:0000256" key="1">
    <source>
        <dbReference type="SAM" id="MobiDB-lite"/>
    </source>
</evidence>
<proteinExistence type="predicted"/>
<feature type="region of interest" description="Disordered" evidence="1">
    <location>
        <begin position="66"/>
        <end position="96"/>
    </location>
</feature>
<feature type="region of interest" description="Disordered" evidence="1">
    <location>
        <begin position="1"/>
        <end position="27"/>
    </location>
</feature>
<reference evidence="2 3" key="1">
    <citation type="submission" date="2023-01" db="EMBL/GenBank/DDBJ databases">
        <authorList>
            <person name="Whitehead M."/>
        </authorList>
    </citation>
    <scope>NUCLEOTIDE SEQUENCE [LARGE SCALE GENOMIC DNA]</scope>
</reference>
<gene>
    <name evidence="2" type="ORF">MEUPH1_LOCUS6620</name>
</gene>